<organism evidence="7 8">
    <name type="scientific">Aspergillus pseudoustus</name>
    <dbReference type="NCBI Taxonomy" id="1810923"/>
    <lineage>
        <taxon>Eukaryota</taxon>
        <taxon>Fungi</taxon>
        <taxon>Dikarya</taxon>
        <taxon>Ascomycota</taxon>
        <taxon>Pezizomycotina</taxon>
        <taxon>Eurotiomycetes</taxon>
        <taxon>Eurotiomycetidae</taxon>
        <taxon>Eurotiales</taxon>
        <taxon>Aspergillaceae</taxon>
        <taxon>Aspergillus</taxon>
        <taxon>Aspergillus subgen. Nidulantes</taxon>
    </lineage>
</organism>
<evidence type="ECO:0000313" key="8">
    <source>
        <dbReference type="Proteomes" id="UP001610446"/>
    </source>
</evidence>
<evidence type="ECO:0000256" key="5">
    <source>
        <dbReference type="SAM" id="Phobius"/>
    </source>
</evidence>
<dbReference type="EMBL" id="JBFXLU010000464">
    <property type="protein sequence ID" value="KAL2825894.1"/>
    <property type="molecule type" value="Genomic_DNA"/>
</dbReference>
<evidence type="ECO:0000313" key="7">
    <source>
        <dbReference type="EMBL" id="KAL2825894.1"/>
    </source>
</evidence>
<keyword evidence="4 5" id="KW-0472">Membrane</keyword>
<reference evidence="7 8" key="1">
    <citation type="submission" date="2024-07" db="EMBL/GenBank/DDBJ databases">
        <title>Section-level genome sequencing and comparative genomics of Aspergillus sections Usti and Cavernicolus.</title>
        <authorList>
            <consortium name="Lawrence Berkeley National Laboratory"/>
            <person name="Nybo J.L."/>
            <person name="Vesth T.C."/>
            <person name="Theobald S."/>
            <person name="Frisvad J.C."/>
            <person name="Larsen T.O."/>
            <person name="Kjaerboelling I."/>
            <person name="Rothschild-Mancinelli K."/>
            <person name="Lyhne E.K."/>
            <person name="Kogle M.E."/>
            <person name="Barry K."/>
            <person name="Clum A."/>
            <person name="Na H."/>
            <person name="Ledsgaard L."/>
            <person name="Lin J."/>
            <person name="Lipzen A."/>
            <person name="Kuo A."/>
            <person name="Riley R."/>
            <person name="Mondo S."/>
            <person name="Labutti K."/>
            <person name="Haridas S."/>
            <person name="Pangalinan J."/>
            <person name="Salamov A.A."/>
            <person name="Simmons B.A."/>
            <person name="Magnuson J.K."/>
            <person name="Chen J."/>
            <person name="Drula E."/>
            <person name="Henrissat B."/>
            <person name="Wiebenga A."/>
            <person name="Lubbers R.J."/>
            <person name="Gomes A.C."/>
            <person name="Makela M.R."/>
            <person name="Stajich J."/>
            <person name="Grigoriev I.V."/>
            <person name="Mortensen U.H."/>
            <person name="De Vries R.P."/>
            <person name="Baker S.E."/>
            <person name="Andersen M.R."/>
        </authorList>
    </citation>
    <scope>NUCLEOTIDE SEQUENCE [LARGE SCALE GENOMIC DNA]</scope>
    <source>
        <strain evidence="7 8">CBS 123904</strain>
    </source>
</reference>
<keyword evidence="8" id="KW-1185">Reference proteome</keyword>
<gene>
    <name evidence="7" type="ORF">BJY01DRAFT_256130</name>
</gene>
<evidence type="ECO:0000256" key="1">
    <source>
        <dbReference type="ARBA" id="ARBA00004370"/>
    </source>
</evidence>
<accession>A0ABR4IDT2</accession>
<evidence type="ECO:0000256" key="3">
    <source>
        <dbReference type="ARBA" id="ARBA00022989"/>
    </source>
</evidence>
<dbReference type="Proteomes" id="UP001610446">
    <property type="component" value="Unassembled WGS sequence"/>
</dbReference>
<dbReference type="InterPro" id="IPR006694">
    <property type="entry name" value="Fatty_acid_hydroxylase"/>
</dbReference>
<dbReference type="Pfam" id="PF04116">
    <property type="entry name" value="FA_hydroxylase"/>
    <property type="match status" value="1"/>
</dbReference>
<feature type="domain" description="Fatty acid hydroxylase" evidence="6">
    <location>
        <begin position="180"/>
        <end position="325"/>
    </location>
</feature>
<evidence type="ECO:0000256" key="4">
    <source>
        <dbReference type="ARBA" id="ARBA00023136"/>
    </source>
</evidence>
<feature type="transmembrane region" description="Helical" evidence="5">
    <location>
        <begin position="168"/>
        <end position="190"/>
    </location>
</feature>
<dbReference type="PANTHER" id="PTHR11863">
    <property type="entry name" value="STEROL DESATURASE"/>
    <property type="match status" value="1"/>
</dbReference>
<proteinExistence type="predicted"/>
<dbReference type="InterPro" id="IPR050307">
    <property type="entry name" value="Sterol_Desaturase_Related"/>
</dbReference>
<evidence type="ECO:0000259" key="6">
    <source>
        <dbReference type="Pfam" id="PF04116"/>
    </source>
</evidence>
<evidence type="ECO:0000256" key="2">
    <source>
        <dbReference type="ARBA" id="ARBA00022692"/>
    </source>
</evidence>
<feature type="transmembrane region" description="Helical" evidence="5">
    <location>
        <begin position="143"/>
        <end position="162"/>
    </location>
</feature>
<protein>
    <recommendedName>
        <fullName evidence="6">Fatty acid hydroxylase domain-containing protein</fullName>
    </recommendedName>
</protein>
<keyword evidence="2 5" id="KW-0812">Transmembrane</keyword>
<name>A0ABR4IDT2_9EURO</name>
<sequence length="348" mass="41088">MSARPNLQDSMKSTWRRQDKSQWTFWHKILDSIDAHHVELDKKVPVHQKDEKIPYIPDWNAHRWILIYTGIPLSLHELYVRWRGSNFGPIIAYFFYYNASRLTTIREIRSLRTLGHKYGFLDGDQHERDGVPDSAVQKTLTSVILAGTIRPLLMVYLAYTIARTPSAMNYFLLPLQIGIYGIVLDFWFYWYHRLMHEVDGLWKFHRRHHLTKHPTPLLAIYADHEQEFFDIAGIPLITFFSMKMLGFPMGFYEWYFCQQYVTFAEIAGHSGLRLHAAVPNPLTFLLRRFDAELVIEDHDLHHRRGWKGSYNYGKQTRLWDRIFGTSGTRIESVENMVDYGTSVSIPLY</sequence>
<comment type="subcellular location">
    <subcellularLocation>
        <location evidence="1">Membrane</location>
    </subcellularLocation>
</comment>
<keyword evidence="3 5" id="KW-1133">Transmembrane helix</keyword>
<comment type="caution">
    <text evidence="7">The sequence shown here is derived from an EMBL/GenBank/DDBJ whole genome shotgun (WGS) entry which is preliminary data.</text>
</comment>